<reference evidence="3 4" key="1">
    <citation type="submission" date="2024-10" db="EMBL/GenBank/DDBJ databases">
        <authorList>
            <person name="Kim D."/>
        </authorList>
    </citation>
    <scope>NUCLEOTIDE SEQUENCE [LARGE SCALE GENOMIC DNA]</scope>
    <source>
        <strain evidence="3">BH-2024</strain>
    </source>
</reference>
<keyword evidence="4" id="KW-1185">Reference proteome</keyword>
<dbReference type="PANTHER" id="PTHR22891">
    <property type="entry name" value="EUKARYOTIC TRANSLATION INITIATION FACTOR 2C"/>
    <property type="match status" value="1"/>
</dbReference>
<dbReference type="InterPro" id="IPR003165">
    <property type="entry name" value="Piwi"/>
</dbReference>
<accession>A0ABD2K032</accession>
<keyword evidence="1" id="KW-0472">Membrane</keyword>
<gene>
    <name evidence="3" type="ORF">niasHT_020650</name>
</gene>
<sequence length="341" mass="38473">MDNGDLLVVGIDTSRPPKATAYDRYKLCSKGLAELTGTDDRWVNETVNGHGNGTAIIGISPTGNRSRGLSLIQNAQNSDGLNQLQKQMLEYKFGCILDKVQKNRGKMPSVVFIIRDGISEGLVPKNAHSEFQAYVDACKKAVPNWSPKFVYCIVDKKHNKRFFVKSGQQVENTEPGSVVDSKFTRIDIHEFWLQSHVPLKGTTKIPQYVFPVNQVMANNNELQRRDKKVPSGARFRYKQLGNKIFSKLFNLLMVSCFLIAFPVFLLSLCCNWQIVTLAPGLPTPVRQAAELAKRGRANFNELKRTPKFIPRFEDTDQINYTVLNSRLCYNGHILADTRFNA</sequence>
<dbReference type="AlphaFoldDB" id="A0ABD2K032"/>
<evidence type="ECO:0000313" key="3">
    <source>
        <dbReference type="EMBL" id="KAL3096115.1"/>
    </source>
</evidence>
<dbReference type="Gene3D" id="3.30.420.10">
    <property type="entry name" value="Ribonuclease H-like superfamily/Ribonuclease H"/>
    <property type="match status" value="1"/>
</dbReference>
<dbReference type="InterPro" id="IPR036397">
    <property type="entry name" value="RNaseH_sf"/>
</dbReference>
<feature type="transmembrane region" description="Helical" evidence="1">
    <location>
        <begin position="248"/>
        <end position="268"/>
    </location>
</feature>
<dbReference type="EMBL" id="JBICBT010000871">
    <property type="protein sequence ID" value="KAL3096115.1"/>
    <property type="molecule type" value="Genomic_DNA"/>
</dbReference>
<protein>
    <recommendedName>
        <fullName evidence="2">Piwi domain-containing protein</fullName>
    </recommendedName>
</protein>
<organism evidence="3 4">
    <name type="scientific">Heterodera trifolii</name>
    <dbReference type="NCBI Taxonomy" id="157864"/>
    <lineage>
        <taxon>Eukaryota</taxon>
        <taxon>Metazoa</taxon>
        <taxon>Ecdysozoa</taxon>
        <taxon>Nematoda</taxon>
        <taxon>Chromadorea</taxon>
        <taxon>Rhabditida</taxon>
        <taxon>Tylenchina</taxon>
        <taxon>Tylenchomorpha</taxon>
        <taxon>Tylenchoidea</taxon>
        <taxon>Heteroderidae</taxon>
        <taxon>Heteroderinae</taxon>
        <taxon>Heterodera</taxon>
    </lineage>
</organism>
<dbReference type="SMART" id="SM00950">
    <property type="entry name" value="Piwi"/>
    <property type="match status" value="1"/>
</dbReference>
<dbReference type="SUPFAM" id="SSF53098">
    <property type="entry name" value="Ribonuclease H-like"/>
    <property type="match status" value="1"/>
</dbReference>
<dbReference type="InterPro" id="IPR012337">
    <property type="entry name" value="RNaseH-like_sf"/>
</dbReference>
<keyword evidence="1" id="KW-0812">Transmembrane</keyword>
<evidence type="ECO:0000259" key="2">
    <source>
        <dbReference type="PROSITE" id="PS50822"/>
    </source>
</evidence>
<evidence type="ECO:0000313" key="4">
    <source>
        <dbReference type="Proteomes" id="UP001620626"/>
    </source>
</evidence>
<feature type="domain" description="Piwi" evidence="2">
    <location>
        <begin position="1"/>
        <end position="179"/>
    </location>
</feature>
<dbReference type="PROSITE" id="PS50822">
    <property type="entry name" value="PIWI"/>
    <property type="match status" value="1"/>
</dbReference>
<comment type="caution">
    <text evidence="3">The sequence shown here is derived from an EMBL/GenBank/DDBJ whole genome shotgun (WGS) entry which is preliminary data.</text>
</comment>
<evidence type="ECO:0000256" key="1">
    <source>
        <dbReference type="SAM" id="Phobius"/>
    </source>
</evidence>
<name>A0ABD2K032_9BILA</name>
<keyword evidence="1" id="KW-1133">Transmembrane helix</keyword>
<dbReference type="Proteomes" id="UP001620626">
    <property type="component" value="Unassembled WGS sequence"/>
</dbReference>
<proteinExistence type="predicted"/>
<dbReference type="Pfam" id="PF02171">
    <property type="entry name" value="Piwi"/>
    <property type="match status" value="1"/>
</dbReference>